<evidence type="ECO:0000256" key="2">
    <source>
        <dbReference type="ARBA" id="ARBA00023015"/>
    </source>
</evidence>
<comment type="similarity">
    <text evidence="1">Belongs to the TACO1 family.</text>
</comment>
<dbReference type="Pfam" id="PF01709">
    <property type="entry name" value="Transcrip_reg"/>
    <property type="match status" value="1"/>
</dbReference>
<dbReference type="Proteomes" id="UP000228949">
    <property type="component" value="Unassembled WGS sequence"/>
</dbReference>
<dbReference type="PANTHER" id="PTHR12532:SF0">
    <property type="entry name" value="TRANSLATIONAL ACTIVATOR OF CYTOCHROME C OXIDASE 1"/>
    <property type="match status" value="1"/>
</dbReference>
<dbReference type="InterPro" id="IPR017856">
    <property type="entry name" value="Integrase-like_N"/>
</dbReference>
<dbReference type="FunFam" id="1.10.10.200:FF:000002">
    <property type="entry name" value="Probable transcriptional regulatory protein CLM62_37755"/>
    <property type="match status" value="1"/>
</dbReference>
<evidence type="ECO:0008006" key="8">
    <source>
        <dbReference type="Google" id="ProtNLM"/>
    </source>
</evidence>
<evidence type="ECO:0000313" key="6">
    <source>
        <dbReference type="EMBL" id="PIU98687.1"/>
    </source>
</evidence>
<evidence type="ECO:0000313" key="7">
    <source>
        <dbReference type="Proteomes" id="UP000228949"/>
    </source>
</evidence>
<evidence type="ECO:0000256" key="1">
    <source>
        <dbReference type="ARBA" id="ARBA00008724"/>
    </source>
</evidence>
<dbReference type="EMBL" id="PEVJ01000002">
    <property type="protein sequence ID" value="PIU98687.1"/>
    <property type="molecule type" value="Genomic_DNA"/>
</dbReference>
<keyword evidence="3" id="KW-0804">Transcription</keyword>
<dbReference type="AlphaFoldDB" id="A0A2M7B6H4"/>
<dbReference type="SUPFAM" id="SSF75625">
    <property type="entry name" value="YebC-like"/>
    <property type="match status" value="1"/>
</dbReference>
<accession>A0A2M7B6H4</accession>
<feature type="domain" description="TACO1/YebC-like second and third" evidence="4">
    <location>
        <begin position="79"/>
        <end position="133"/>
    </location>
</feature>
<sequence length="178" mass="20011">MSGHSHWAGIKRKKGLTDQKRGQAFSKLLNAVSIAGRQEPNPQFNPRLRTAIEKARQNNVPTEKIEAAIKRASEAKENLEELIIEAYGPEGAAILIEMITDNKNRAVAEIKKFLNDNGAKLAEPHSVRWAFEQIKSGDGLIWRGKFKQQISGEAQNRLQKLIQELLDQNDVQKVYTNA</sequence>
<dbReference type="Gene3D" id="3.30.70.980">
    <property type="match status" value="1"/>
</dbReference>
<keyword evidence="2" id="KW-0805">Transcription regulation</keyword>
<dbReference type="InterPro" id="IPR002876">
    <property type="entry name" value="Transcrip_reg_TACO1-like"/>
</dbReference>
<dbReference type="Gene3D" id="1.10.10.200">
    <property type="match status" value="1"/>
</dbReference>
<evidence type="ECO:0000259" key="4">
    <source>
        <dbReference type="Pfam" id="PF01709"/>
    </source>
</evidence>
<name>A0A2M7B6H4_9BACT</name>
<dbReference type="InterPro" id="IPR049083">
    <property type="entry name" value="TACO1_YebC_N"/>
</dbReference>
<feature type="domain" description="TACO1/YebC-like N-terminal" evidence="5">
    <location>
        <begin position="5"/>
        <end position="74"/>
    </location>
</feature>
<evidence type="ECO:0000259" key="5">
    <source>
        <dbReference type="Pfam" id="PF20772"/>
    </source>
</evidence>
<reference evidence="7" key="1">
    <citation type="submission" date="2017-09" db="EMBL/GenBank/DDBJ databases">
        <title>Depth-based differentiation of microbial function through sediment-hosted aquifers and enrichment of novel symbionts in the deep terrestrial subsurface.</title>
        <authorList>
            <person name="Probst A.J."/>
            <person name="Ladd B."/>
            <person name="Jarett J.K."/>
            <person name="Geller-Mcgrath D.E."/>
            <person name="Sieber C.M.K."/>
            <person name="Emerson J.B."/>
            <person name="Anantharaman K."/>
            <person name="Thomas B.C."/>
            <person name="Malmstrom R."/>
            <person name="Stieglmeier M."/>
            <person name="Klingl A."/>
            <person name="Woyke T."/>
            <person name="Ryan C.M."/>
            <person name="Banfield J.F."/>
        </authorList>
    </citation>
    <scope>NUCLEOTIDE SEQUENCE [LARGE SCALE GENOMIC DNA]</scope>
</reference>
<gene>
    <name evidence="6" type="ORF">COS61_00050</name>
</gene>
<dbReference type="Pfam" id="PF20772">
    <property type="entry name" value="TACO1_YebC_N"/>
    <property type="match status" value="1"/>
</dbReference>
<dbReference type="InterPro" id="IPR048300">
    <property type="entry name" value="TACO1_YebC-like_2nd/3rd_dom"/>
</dbReference>
<dbReference type="PANTHER" id="PTHR12532">
    <property type="entry name" value="TRANSLATIONAL ACTIVATOR OF CYTOCHROME C OXIDASE 1"/>
    <property type="match status" value="1"/>
</dbReference>
<organism evidence="6 7">
    <name type="scientific">Candidatus Wolfebacteria bacterium CG03_land_8_20_14_0_80_40_12</name>
    <dbReference type="NCBI Taxonomy" id="1975069"/>
    <lineage>
        <taxon>Bacteria</taxon>
        <taxon>Candidatus Wolfeibacteriota</taxon>
    </lineage>
</organism>
<dbReference type="InterPro" id="IPR026564">
    <property type="entry name" value="Transcrip_reg_TACO1-like_dom3"/>
</dbReference>
<evidence type="ECO:0000256" key="3">
    <source>
        <dbReference type="ARBA" id="ARBA00023163"/>
    </source>
</evidence>
<dbReference type="GO" id="GO:0005737">
    <property type="term" value="C:cytoplasm"/>
    <property type="evidence" value="ECO:0007669"/>
    <property type="project" value="UniProtKB-ARBA"/>
</dbReference>
<protein>
    <recommendedName>
        <fullName evidence="8">YebC/PmpR family DNA-binding transcriptional regulator</fullName>
    </recommendedName>
</protein>
<comment type="caution">
    <text evidence="6">The sequence shown here is derived from an EMBL/GenBank/DDBJ whole genome shotgun (WGS) entry which is preliminary data.</text>
</comment>
<dbReference type="InterPro" id="IPR029072">
    <property type="entry name" value="YebC-like"/>
</dbReference>
<proteinExistence type="inferred from homology"/>